<evidence type="ECO:0000313" key="3">
    <source>
        <dbReference type="Proteomes" id="UP001199044"/>
    </source>
</evidence>
<protein>
    <submittedName>
        <fullName evidence="2">Prepilin-type N-terminal cleavage/methylation domain-containing protein</fullName>
    </submittedName>
</protein>
<name>A0ABS7YHS9_9VIBR</name>
<reference evidence="3" key="1">
    <citation type="submission" date="2023-07" db="EMBL/GenBank/DDBJ databases">
        <title>Molecular identification of indigenous halophilic bacteria isolated from red sea cost, biodegradation of synthetic dyes and assessment of degraded metabolite toxicity.</title>
        <authorList>
            <person name="Chaieb K."/>
            <person name="Altayb H.N."/>
        </authorList>
    </citation>
    <scope>NUCLEOTIDE SEQUENCE [LARGE SCALE GENOMIC DNA]</scope>
    <source>
        <strain evidence="3">K20</strain>
    </source>
</reference>
<feature type="transmembrane region" description="Helical" evidence="1">
    <location>
        <begin position="7"/>
        <end position="28"/>
    </location>
</feature>
<evidence type="ECO:0000256" key="1">
    <source>
        <dbReference type="SAM" id="Phobius"/>
    </source>
</evidence>
<dbReference type="RefSeq" id="WP_225249160.1">
    <property type="nucleotide sequence ID" value="NZ_JAIWIU010000001.1"/>
</dbReference>
<keyword evidence="1" id="KW-0812">Transmembrane</keyword>
<proteinExistence type="predicted"/>
<evidence type="ECO:0000313" key="2">
    <source>
        <dbReference type="EMBL" id="MCA2014512.1"/>
    </source>
</evidence>
<comment type="caution">
    <text evidence="2">The sequence shown here is derived from an EMBL/GenBank/DDBJ whole genome shotgun (WGS) entry which is preliminary data.</text>
</comment>
<dbReference type="EMBL" id="JAIWIU010000001">
    <property type="protein sequence ID" value="MCA2014512.1"/>
    <property type="molecule type" value="Genomic_DNA"/>
</dbReference>
<sequence length="131" mass="15166">MNHKQRGLSLIEVLVSMTLISVTLLTLMKAHLYLQQHSQYARQAIAAQALAENKLQQWRLWQLPEVSEDVWLRWGDGEEQVDGYVVSWQVESQLSGLVKNVEMSVSWQERSGKEQSMTFFSQFSRRGHTSD</sequence>
<dbReference type="Pfam" id="PF07963">
    <property type="entry name" value="N_methyl"/>
    <property type="match status" value="1"/>
</dbReference>
<dbReference type="PROSITE" id="PS00409">
    <property type="entry name" value="PROKAR_NTER_METHYL"/>
    <property type="match status" value="1"/>
</dbReference>
<organism evidence="2 3">
    <name type="scientific">Vibrio tritonius</name>
    <dbReference type="NCBI Taxonomy" id="1435069"/>
    <lineage>
        <taxon>Bacteria</taxon>
        <taxon>Pseudomonadati</taxon>
        <taxon>Pseudomonadota</taxon>
        <taxon>Gammaproteobacteria</taxon>
        <taxon>Vibrionales</taxon>
        <taxon>Vibrionaceae</taxon>
        <taxon>Vibrio</taxon>
    </lineage>
</organism>
<keyword evidence="1" id="KW-0472">Membrane</keyword>
<accession>A0ABS7YHS9</accession>
<dbReference type="InterPro" id="IPR012902">
    <property type="entry name" value="N_methyl_site"/>
</dbReference>
<keyword evidence="1" id="KW-1133">Transmembrane helix</keyword>
<dbReference type="NCBIfam" id="TIGR02532">
    <property type="entry name" value="IV_pilin_GFxxxE"/>
    <property type="match status" value="1"/>
</dbReference>
<dbReference type="Proteomes" id="UP001199044">
    <property type="component" value="Unassembled WGS sequence"/>
</dbReference>
<keyword evidence="3" id="KW-1185">Reference proteome</keyword>
<gene>
    <name evidence="2" type="ORF">LDJ79_00215</name>
</gene>